<keyword evidence="2" id="KW-1133">Transmembrane helix</keyword>
<keyword evidence="4" id="KW-1185">Reference proteome</keyword>
<protein>
    <submittedName>
        <fullName evidence="3">Copia protein</fullName>
    </submittedName>
</protein>
<feature type="transmembrane region" description="Helical" evidence="2">
    <location>
        <begin position="242"/>
        <end position="264"/>
    </location>
</feature>
<feature type="transmembrane region" description="Helical" evidence="2">
    <location>
        <begin position="553"/>
        <end position="573"/>
    </location>
</feature>
<organism evidence="3 4">
    <name type="scientific">Durusdinium trenchii</name>
    <dbReference type="NCBI Taxonomy" id="1381693"/>
    <lineage>
        <taxon>Eukaryota</taxon>
        <taxon>Sar</taxon>
        <taxon>Alveolata</taxon>
        <taxon>Dinophyceae</taxon>
        <taxon>Suessiales</taxon>
        <taxon>Symbiodiniaceae</taxon>
        <taxon>Durusdinium</taxon>
    </lineage>
</organism>
<feature type="region of interest" description="Disordered" evidence="1">
    <location>
        <begin position="360"/>
        <end position="390"/>
    </location>
</feature>
<feature type="transmembrane region" description="Helical" evidence="2">
    <location>
        <begin position="443"/>
        <end position="464"/>
    </location>
</feature>
<proteinExistence type="predicted"/>
<evidence type="ECO:0000313" key="4">
    <source>
        <dbReference type="Proteomes" id="UP001642464"/>
    </source>
</evidence>
<dbReference type="EMBL" id="CAXAMM010038707">
    <property type="protein sequence ID" value="CAK9080247.1"/>
    <property type="molecule type" value="Genomic_DNA"/>
</dbReference>
<gene>
    <name evidence="3" type="ORF">SCF082_LOCUS38265</name>
</gene>
<evidence type="ECO:0000256" key="1">
    <source>
        <dbReference type="SAM" id="MobiDB-lite"/>
    </source>
</evidence>
<sequence length="1160" mass="130101">MDPQSHVPALEGEERVVEVKFEGRRQISKVLQAHRHEHLRIFAADVLEMMAELQHRSRAAVQQGALSSWFAYATGFPVLEVECTEQRQHSEDDVGAHLVFRIRLSAAYAAEVAKVPKAEASETRHFSWHGGHFWALRSDFSPAGFASFARGAPAHQRPPGASGERSFFSLDRLSEMFTPMMASAAGYASTAYFYNLGRFKFDAEQRQDCIYQIQNMRLAQWGLFRKDVRDVFTLSQTNMDNYILVGALIVTAVMNFIFVGYPAFPLEPRWLLLLWNNCVFACITFGLVSVWLALHGSIAQRSARVKILTQAVRPPVPSLKDIQEAMRAQESFEGGGARRYFEPPAFLVPTTDSSDAAGVGAVPKPTGPPPGRTVPQVTRRPRAKGKPKNAEAVDWLSDAPYAGEEVLQHLETADNGGPGRSAVMYSHFWMLRRVQRGYACFDAYARISLVVAAQQMLLVCAYYSLGHFMSKMDHWPTRAQNPGAAWLSLAASVFASTTLFKLDLFCGWRSRYLMMITLIAPALCAGLAIHLAAARTNHGKGGIRPCDQVIPAWLPWFLAIVACVGHMCWILLIQRMSAPLVENSSSGLPLSFRSTIYLDIFGWHSRHFSAAAVLNAVDCAHHWENAEKMLYDSMDKQRGDNKYLVMAHQDAKQISKTLTHMTQPEVACHLTREEQDDLQQLKYTVEDYVHELESQMSLPVREDAKSGAPAWLQCTCVEGASEEVFWVDCRSAQVSWMIPEEGQIVDLVRLRRSLEELEARQALSPKTFQAAAVAADALPFELMPENPDQEVSSSQLPWKCIRLSCYAQLGAWIFTVLVILFDRKYYDSAVAPREMYDHVALWKVQTDWPHEYFRPSALACDAQRRLMLGDQFAIYAADLELIGESAETSVEVFKGQEESRSKPVKFLRTVTLEPMMLTSELDRSWRSFGFLPKKGKLLLLTQDGTEVEEYSLHRHHYVKTWTLSNSLPHKKLEAIQAVEGEEAEDCAKDSSGFVNAGWLLYAATDSGQVVTLCPTFRNELHPLLMVISLRRRKAAKDLVEVVDSHTGTTKASSSRIIAVVRDPSTGWFWLLNTNTEGIAEVTAWDLEKEKNMEVGRWALPSGRWWVPGMCHLGHNQGFLLAAAADTNRVGQVGGPELWRLAPARQRDRETSAQTGRPGPR</sequence>
<dbReference type="Proteomes" id="UP001642464">
    <property type="component" value="Unassembled WGS sequence"/>
</dbReference>
<accession>A0ABP0PW39</accession>
<reference evidence="3 4" key="1">
    <citation type="submission" date="2024-02" db="EMBL/GenBank/DDBJ databases">
        <authorList>
            <person name="Chen Y."/>
            <person name="Shah S."/>
            <person name="Dougan E. K."/>
            <person name="Thang M."/>
            <person name="Chan C."/>
        </authorList>
    </citation>
    <scope>NUCLEOTIDE SEQUENCE [LARGE SCALE GENOMIC DNA]</scope>
</reference>
<comment type="caution">
    <text evidence="3">The sequence shown here is derived from an EMBL/GenBank/DDBJ whole genome shotgun (WGS) entry which is preliminary data.</text>
</comment>
<keyword evidence="2" id="KW-0812">Transmembrane</keyword>
<feature type="region of interest" description="Disordered" evidence="1">
    <location>
        <begin position="1141"/>
        <end position="1160"/>
    </location>
</feature>
<feature type="transmembrane region" description="Helical" evidence="2">
    <location>
        <begin position="270"/>
        <end position="294"/>
    </location>
</feature>
<evidence type="ECO:0000256" key="2">
    <source>
        <dbReference type="SAM" id="Phobius"/>
    </source>
</evidence>
<name>A0ABP0PW39_9DINO</name>
<feature type="transmembrane region" description="Helical" evidence="2">
    <location>
        <begin position="512"/>
        <end position="533"/>
    </location>
</feature>
<evidence type="ECO:0000313" key="3">
    <source>
        <dbReference type="EMBL" id="CAK9080247.1"/>
    </source>
</evidence>
<keyword evidence="2" id="KW-0472">Membrane</keyword>